<dbReference type="RefSeq" id="WP_273440376.1">
    <property type="nucleotide sequence ID" value="NZ_PKUN01000023.1"/>
</dbReference>
<dbReference type="Proteomes" id="UP000235015">
    <property type="component" value="Unassembled WGS sequence"/>
</dbReference>
<proteinExistence type="predicted"/>
<evidence type="ECO:0000313" key="2">
    <source>
        <dbReference type="Proteomes" id="UP000235015"/>
    </source>
</evidence>
<sequence>MSQYQRLSLFWRLFLPIALVVLCTGSLRTWMFLNEERVAQTQAMQNTLAVAAATLHPIVTKSVNIGDYSSIQEQLDREVQLRPYLSRA</sequence>
<accession>A0A2N6CUE0</accession>
<comment type="caution">
    <text evidence="1">The sequence shown here is derived from an EMBL/GenBank/DDBJ whole genome shotgun (WGS) entry which is preliminary data.</text>
</comment>
<dbReference type="AlphaFoldDB" id="A0A2N6CUE0"/>
<organism evidence="1 2">
    <name type="scientific">Sedimenticola selenatireducens</name>
    <dbReference type="NCBI Taxonomy" id="191960"/>
    <lineage>
        <taxon>Bacteria</taxon>
        <taxon>Pseudomonadati</taxon>
        <taxon>Pseudomonadota</taxon>
        <taxon>Gammaproteobacteria</taxon>
        <taxon>Chromatiales</taxon>
        <taxon>Sedimenticolaceae</taxon>
        <taxon>Sedimenticola</taxon>
    </lineage>
</organism>
<dbReference type="EMBL" id="PKUN01000023">
    <property type="protein sequence ID" value="PLX60738.1"/>
    <property type="molecule type" value="Genomic_DNA"/>
</dbReference>
<evidence type="ECO:0000313" key="1">
    <source>
        <dbReference type="EMBL" id="PLX60738.1"/>
    </source>
</evidence>
<reference evidence="1 2" key="1">
    <citation type="submission" date="2017-11" db="EMBL/GenBank/DDBJ databases">
        <title>Genome-resolved metagenomics identifies genetic mobility, metabolic interactions, and unexpected diversity in perchlorate-reducing communities.</title>
        <authorList>
            <person name="Barnum T.P."/>
            <person name="Figueroa I.A."/>
            <person name="Carlstrom C.I."/>
            <person name="Lucas L.N."/>
            <person name="Engelbrektson A.L."/>
            <person name="Coates J.D."/>
        </authorList>
    </citation>
    <scope>NUCLEOTIDE SEQUENCE [LARGE SCALE GENOMIC DNA]</scope>
    <source>
        <strain evidence="1">BM301</strain>
    </source>
</reference>
<protein>
    <submittedName>
        <fullName evidence="1">Uncharacterized protein</fullName>
    </submittedName>
</protein>
<name>A0A2N6CUE0_9GAMM</name>
<gene>
    <name evidence="1" type="ORF">C0630_15000</name>
</gene>